<feature type="transmembrane region" description="Helical" evidence="1">
    <location>
        <begin position="12"/>
        <end position="38"/>
    </location>
</feature>
<gene>
    <name evidence="2" type="ORF">MUN78_07200</name>
</gene>
<keyword evidence="1" id="KW-0812">Transmembrane</keyword>
<evidence type="ECO:0000256" key="1">
    <source>
        <dbReference type="SAM" id="Phobius"/>
    </source>
</evidence>
<keyword evidence="1" id="KW-0472">Membrane</keyword>
<accession>A0ABY4FQQ3</accession>
<dbReference type="EMBL" id="CP095045">
    <property type="protein sequence ID" value="UOQ58600.1"/>
    <property type="molecule type" value="Genomic_DNA"/>
</dbReference>
<evidence type="ECO:0000313" key="2">
    <source>
        <dbReference type="EMBL" id="UOQ58600.1"/>
    </source>
</evidence>
<dbReference type="RefSeq" id="WP_244729668.1">
    <property type="nucleotide sequence ID" value="NZ_CP095045.1"/>
</dbReference>
<feature type="transmembrane region" description="Helical" evidence="1">
    <location>
        <begin position="105"/>
        <end position="123"/>
    </location>
</feature>
<evidence type="ECO:0008006" key="4">
    <source>
        <dbReference type="Google" id="ProtNLM"/>
    </source>
</evidence>
<organism evidence="2 3">
    <name type="scientific">Leucobacter allii</name>
    <dbReference type="NCBI Taxonomy" id="2932247"/>
    <lineage>
        <taxon>Bacteria</taxon>
        <taxon>Bacillati</taxon>
        <taxon>Actinomycetota</taxon>
        <taxon>Actinomycetes</taxon>
        <taxon>Micrococcales</taxon>
        <taxon>Microbacteriaceae</taxon>
        <taxon>Leucobacter</taxon>
    </lineage>
</organism>
<evidence type="ECO:0000313" key="3">
    <source>
        <dbReference type="Proteomes" id="UP000831786"/>
    </source>
</evidence>
<protein>
    <recommendedName>
        <fullName evidence="4">Integral membrane protein</fullName>
    </recommendedName>
</protein>
<keyword evidence="3" id="KW-1185">Reference proteome</keyword>
<name>A0ABY4FQQ3_9MICO</name>
<feature type="transmembrane region" description="Helical" evidence="1">
    <location>
        <begin position="82"/>
        <end position="99"/>
    </location>
</feature>
<feature type="transmembrane region" description="Helical" evidence="1">
    <location>
        <begin position="50"/>
        <end position="73"/>
    </location>
</feature>
<reference evidence="2 3" key="1">
    <citation type="submission" date="2022-04" db="EMBL/GenBank/DDBJ databases">
        <title>Leucobacter sp. isolated from rhizosphere of garlic.</title>
        <authorList>
            <person name="Won M."/>
            <person name="Lee C.-M."/>
            <person name="Woen H.-Y."/>
            <person name="Kwon S.-W."/>
        </authorList>
    </citation>
    <scope>NUCLEOTIDE SEQUENCE [LARGE SCALE GENOMIC DNA]</scope>
    <source>
        <strain evidence="2 3">H21R-40</strain>
    </source>
</reference>
<sequence>MVTPSGARRPAAAWATILEAVVLALYGAAVLIAGFALIGNALFVDAARSGQAVVAVAGLASALLLLIFAIALLRGAPWARPATIVLQLAVLLGGLLLLILGPERWLGAAALLLSATVLGLLLARPARTAAPGA</sequence>
<keyword evidence="1" id="KW-1133">Transmembrane helix</keyword>
<dbReference type="Proteomes" id="UP000831786">
    <property type="component" value="Chromosome"/>
</dbReference>
<proteinExistence type="predicted"/>